<name>A0ACC2TG42_9FUNG</name>
<sequence>MTLKACIFYPKPLSPQMLRVQEDIGIDTKGWFDSNVPMLLGTNTHWGASENFTSNFVSLEAHLVPGPSPFTIGREEDQFQNPSAALKMRYIPSILLGAEWIKVPSFETQILSKTSYASIGNSRNTGLSYTFAGPKEKTVYFNEITLALLLLNIRIYPPIGPEMGWLNCSCSFGFEGVLGVVTHDLFHI</sequence>
<organism evidence="1 2">
    <name type="scientific">Entomophthora muscae</name>
    <dbReference type="NCBI Taxonomy" id="34485"/>
    <lineage>
        <taxon>Eukaryota</taxon>
        <taxon>Fungi</taxon>
        <taxon>Fungi incertae sedis</taxon>
        <taxon>Zoopagomycota</taxon>
        <taxon>Entomophthoromycotina</taxon>
        <taxon>Entomophthoromycetes</taxon>
        <taxon>Entomophthorales</taxon>
        <taxon>Entomophthoraceae</taxon>
        <taxon>Entomophthora</taxon>
    </lineage>
</organism>
<dbReference type="EMBL" id="QTSX02002908">
    <property type="protein sequence ID" value="KAJ9073431.1"/>
    <property type="molecule type" value="Genomic_DNA"/>
</dbReference>
<protein>
    <submittedName>
        <fullName evidence="1">Uncharacterized protein</fullName>
    </submittedName>
</protein>
<dbReference type="Proteomes" id="UP001165960">
    <property type="component" value="Unassembled WGS sequence"/>
</dbReference>
<accession>A0ACC2TG42</accession>
<evidence type="ECO:0000313" key="1">
    <source>
        <dbReference type="EMBL" id="KAJ9073431.1"/>
    </source>
</evidence>
<reference evidence="1" key="1">
    <citation type="submission" date="2022-04" db="EMBL/GenBank/DDBJ databases">
        <title>Genome of the entomopathogenic fungus Entomophthora muscae.</title>
        <authorList>
            <person name="Elya C."/>
            <person name="Lovett B.R."/>
            <person name="Lee E."/>
            <person name="Macias A.M."/>
            <person name="Hajek A.E."/>
            <person name="De Bivort B.L."/>
            <person name="Kasson M.T."/>
            <person name="De Fine Licht H.H."/>
            <person name="Stajich J.E."/>
        </authorList>
    </citation>
    <scope>NUCLEOTIDE SEQUENCE</scope>
    <source>
        <strain evidence="1">Berkeley</strain>
    </source>
</reference>
<comment type="caution">
    <text evidence="1">The sequence shown here is derived from an EMBL/GenBank/DDBJ whole genome shotgun (WGS) entry which is preliminary data.</text>
</comment>
<gene>
    <name evidence="1" type="ORF">DSO57_1016667</name>
</gene>
<evidence type="ECO:0000313" key="2">
    <source>
        <dbReference type="Proteomes" id="UP001165960"/>
    </source>
</evidence>
<proteinExistence type="predicted"/>
<keyword evidence="2" id="KW-1185">Reference proteome</keyword>